<comment type="subcellular location">
    <subcellularLocation>
        <location evidence="1">Cytoplasm</location>
    </subcellularLocation>
</comment>
<dbReference type="GO" id="GO:0005737">
    <property type="term" value="C:cytoplasm"/>
    <property type="evidence" value="ECO:0007669"/>
    <property type="project" value="UniProtKB-SubCell"/>
</dbReference>
<dbReference type="PANTHER" id="PTHR13493">
    <property type="entry name" value="ZINC FINGER CCHC DOMAIN-CONTAINING"/>
    <property type="match status" value="1"/>
</dbReference>
<evidence type="ECO:0000256" key="3">
    <source>
        <dbReference type="ARBA" id="ARBA00022603"/>
    </source>
</evidence>
<dbReference type="FunCoup" id="A0A1V9Y1S9">
    <property type="interactions" value="1289"/>
</dbReference>
<evidence type="ECO:0000313" key="6">
    <source>
        <dbReference type="Proteomes" id="UP000192247"/>
    </source>
</evidence>
<proteinExistence type="predicted"/>
<keyword evidence="4" id="KW-0808">Transferase</keyword>
<evidence type="ECO:0000256" key="1">
    <source>
        <dbReference type="ARBA" id="ARBA00004496"/>
    </source>
</evidence>
<keyword evidence="2" id="KW-0963">Cytoplasm</keyword>
<keyword evidence="6" id="KW-1185">Reference proteome</keyword>
<dbReference type="AlphaFoldDB" id="A0A1V9Y1S9"/>
<name>A0A1V9Y1S9_9ACAR</name>
<evidence type="ECO:0000256" key="2">
    <source>
        <dbReference type="ARBA" id="ARBA00022490"/>
    </source>
</evidence>
<comment type="caution">
    <text evidence="5">The sequence shown here is derived from an EMBL/GenBank/DDBJ whole genome shotgun (WGS) entry which is preliminary data.</text>
</comment>
<dbReference type="Proteomes" id="UP000192247">
    <property type="component" value="Unassembled WGS sequence"/>
</dbReference>
<dbReference type="PANTHER" id="PTHR13493:SF3">
    <property type="entry name" value="RRNA N6-ADENOSINE-METHYLTRANSFERASE ZCCHC4"/>
    <property type="match status" value="1"/>
</dbReference>
<reference evidence="5 6" key="1">
    <citation type="journal article" date="2017" name="Gigascience">
        <title>Draft genome of the honey bee ectoparasitic mite, Tropilaelaps mercedesae, is shaped by the parasitic life history.</title>
        <authorList>
            <person name="Dong X."/>
            <person name="Armstrong S.D."/>
            <person name="Xia D."/>
            <person name="Makepeace B.L."/>
            <person name="Darby A.C."/>
            <person name="Kadowaki T."/>
        </authorList>
    </citation>
    <scope>NUCLEOTIDE SEQUENCE [LARGE SCALE GENOMIC DNA]</scope>
    <source>
        <strain evidence="5">Wuxi-XJTLU</strain>
    </source>
</reference>
<dbReference type="STRING" id="418985.A0A1V9Y1S9"/>
<dbReference type="InterPro" id="IPR039846">
    <property type="entry name" value="ZCCHC4"/>
</dbReference>
<evidence type="ECO:0000256" key="4">
    <source>
        <dbReference type="ARBA" id="ARBA00022679"/>
    </source>
</evidence>
<organism evidence="5 6">
    <name type="scientific">Tropilaelaps mercedesae</name>
    <dbReference type="NCBI Taxonomy" id="418985"/>
    <lineage>
        <taxon>Eukaryota</taxon>
        <taxon>Metazoa</taxon>
        <taxon>Ecdysozoa</taxon>
        <taxon>Arthropoda</taxon>
        <taxon>Chelicerata</taxon>
        <taxon>Arachnida</taxon>
        <taxon>Acari</taxon>
        <taxon>Parasitiformes</taxon>
        <taxon>Mesostigmata</taxon>
        <taxon>Gamasina</taxon>
        <taxon>Dermanyssoidea</taxon>
        <taxon>Laelapidae</taxon>
        <taxon>Tropilaelaps</taxon>
    </lineage>
</organism>
<dbReference type="InParanoid" id="A0A1V9Y1S9"/>
<evidence type="ECO:0000313" key="5">
    <source>
        <dbReference type="EMBL" id="OQR79670.1"/>
    </source>
</evidence>
<feature type="non-terminal residue" evidence="5">
    <location>
        <position position="487"/>
    </location>
</feature>
<dbReference type="EMBL" id="MNPL01000830">
    <property type="protein sequence ID" value="OQR79670.1"/>
    <property type="molecule type" value="Genomic_DNA"/>
</dbReference>
<dbReference type="InterPro" id="IPR041370">
    <property type="entry name" value="Mlase_EEF1AKMT1/ZCCHC4"/>
</dbReference>
<accession>A0A1V9Y1S9</accession>
<gene>
    <name evidence="5" type="ORF">BIW11_05568</name>
</gene>
<keyword evidence="3" id="KW-0489">Methyltransferase</keyword>
<dbReference type="Pfam" id="PF10237">
    <property type="entry name" value="N6-adenineMlase"/>
    <property type="match status" value="1"/>
</dbReference>
<protein>
    <submittedName>
        <fullName evidence="5">Zinc finger CCHC domain-containing protein 4-like</fullName>
    </submittedName>
</protein>
<sequence length="487" mass="56302">MPLVEYVSVVPSDPDKSPACSHGPALLFDRVGKRFFACSACRDRKLCPLYVEVGVKRKFKTWLDVRERYVPSEAHSDPPQLSNDAHFCSKCCRIYPDIQNACSNHHLQNISPSETKFPSEFLAQLSDNKSHAQYHFHKDTLEFIVHLSSKFNKVLCLGTPSVFERLHSLGVNCHLADIDRRLEAFYSSTEFTWFNMLNRHAFRDGDNSALWKFVKSENCNFTPSSPRVTQTQNSDGREDGRFRSNFVEEKGIPQESMQTVHRVDDNHLFVDKIRRKRVDHLEWKRNELQRRNKTIDLTVMTSQTDAAGSIVNFACPNTSTGIRLEARDKRIVNENSRNKDGDHRVLSEERKYWQDVWKREDFLGQALVVVDPPFGGLLSALAKTLNELTKRGNWRVILMFPYFNEAQVKLHLPSLKMCDLAIRYRNHQKMKNNSSPVRLFTDIPLSEIPLPEPFYRYCANCVRWVHSVNIHCEDCGTCPSKNHAPTR</sequence>
<dbReference type="GO" id="GO:0005730">
    <property type="term" value="C:nucleolus"/>
    <property type="evidence" value="ECO:0007669"/>
    <property type="project" value="TreeGrafter"/>
</dbReference>
<dbReference type="OrthoDB" id="431817at2759"/>
<dbReference type="GO" id="GO:0008988">
    <property type="term" value="F:rRNA (adenine-N6-)-methyltransferase activity"/>
    <property type="evidence" value="ECO:0007669"/>
    <property type="project" value="InterPro"/>
</dbReference>